<dbReference type="AlphaFoldDB" id="A0A0C2GSJ1"/>
<name>A0A0C2GSJ1_9BILA</name>
<dbReference type="Proteomes" id="UP000054047">
    <property type="component" value="Unassembled WGS sequence"/>
</dbReference>
<dbReference type="OrthoDB" id="5864841at2759"/>
<feature type="region of interest" description="Disordered" evidence="1">
    <location>
        <begin position="1"/>
        <end position="56"/>
    </location>
</feature>
<organism evidence="2 3">
    <name type="scientific">Ancylostoma duodenale</name>
    <dbReference type="NCBI Taxonomy" id="51022"/>
    <lineage>
        <taxon>Eukaryota</taxon>
        <taxon>Metazoa</taxon>
        <taxon>Ecdysozoa</taxon>
        <taxon>Nematoda</taxon>
        <taxon>Chromadorea</taxon>
        <taxon>Rhabditida</taxon>
        <taxon>Rhabditina</taxon>
        <taxon>Rhabditomorpha</taxon>
        <taxon>Strongyloidea</taxon>
        <taxon>Ancylostomatidae</taxon>
        <taxon>Ancylostomatinae</taxon>
        <taxon>Ancylostoma</taxon>
    </lineage>
</organism>
<sequence length="133" mass="15276">MADEDVVVIGDEEKDSDQQDEAMDEYDEVVEEDDQQQPGEQTQEPEDPYANHGGDPRQLDLNRCLLLSCIPSVFLTDPYDVFSNCMLDWISQDFKVSHDAMEKLAIANFESRRGEIPTYIILYGVPAWFESDY</sequence>
<proteinExistence type="predicted"/>
<gene>
    <name evidence="2" type="ORF">ANCDUO_07763</name>
</gene>
<evidence type="ECO:0000313" key="3">
    <source>
        <dbReference type="Proteomes" id="UP000054047"/>
    </source>
</evidence>
<feature type="compositionally biased region" description="Acidic residues" evidence="1">
    <location>
        <begin position="1"/>
        <end position="35"/>
    </location>
</feature>
<evidence type="ECO:0000256" key="1">
    <source>
        <dbReference type="SAM" id="MobiDB-lite"/>
    </source>
</evidence>
<dbReference type="EMBL" id="KN729697">
    <property type="protein sequence ID" value="KIH61959.1"/>
    <property type="molecule type" value="Genomic_DNA"/>
</dbReference>
<reference evidence="2 3" key="1">
    <citation type="submission" date="2013-12" db="EMBL/GenBank/DDBJ databases">
        <title>Draft genome of the parsitic nematode Ancylostoma duodenale.</title>
        <authorList>
            <person name="Mitreva M."/>
        </authorList>
    </citation>
    <scope>NUCLEOTIDE SEQUENCE [LARGE SCALE GENOMIC DNA]</scope>
    <source>
        <strain evidence="2 3">Zhejiang</strain>
    </source>
</reference>
<protein>
    <submittedName>
        <fullName evidence="2">Uncharacterized protein</fullName>
    </submittedName>
</protein>
<keyword evidence="3" id="KW-1185">Reference proteome</keyword>
<accession>A0A0C2GSJ1</accession>
<evidence type="ECO:0000313" key="2">
    <source>
        <dbReference type="EMBL" id="KIH61959.1"/>
    </source>
</evidence>